<gene>
    <name evidence="1" type="ORF">MCB1EB_0101</name>
</gene>
<sequence length="88" mass="10227">MSEVFELNLQELVTKEDLRHEMSCLRYKISSLRKDMDLKIDRLDFKIEKLDSKLEKLELHMIVKLTIIMGILLSAALALSKLLQVVVV</sequence>
<accession>A0A2Z6ES88</accession>
<evidence type="ECO:0000313" key="1">
    <source>
        <dbReference type="EMBL" id="BBE08262.1"/>
    </source>
</evidence>
<dbReference type="AlphaFoldDB" id="A0A2Z6ES88"/>
<reference evidence="1 2" key="1">
    <citation type="journal article" date="2018" name="Microbes Environ.">
        <title>Comparative Genomic Insights into Endofungal Lifestyles of Two Bacterial Endosymbionts, Mycoavidus cysteinexigens and Burkholderia rhizoxinica.</title>
        <authorList>
            <person name="Sharmin D."/>
            <person name="Guo Y."/>
            <person name="Nishizawa T."/>
            <person name="Ohshima S."/>
            <person name="Sato Y."/>
            <person name="Takashima Y."/>
            <person name="Narisawa K."/>
            <person name="Ohta H."/>
        </authorList>
    </citation>
    <scope>NUCLEOTIDE SEQUENCE [LARGE SCALE GENOMIC DNA]</scope>
    <source>
        <strain evidence="1 2">B1-EB</strain>
    </source>
</reference>
<dbReference type="KEGG" id="mcys:MCB1EB_0101"/>
<dbReference type="RefSeq" id="WP_045363755.1">
    <property type="nucleotide sequence ID" value="NZ_AP018150.1"/>
</dbReference>
<dbReference type="Proteomes" id="UP000282597">
    <property type="component" value="Chromosome"/>
</dbReference>
<organism evidence="1 2">
    <name type="scientific">Mycoavidus cysteinexigens</name>
    <dbReference type="NCBI Taxonomy" id="1553431"/>
    <lineage>
        <taxon>Bacteria</taxon>
        <taxon>Pseudomonadati</taxon>
        <taxon>Pseudomonadota</taxon>
        <taxon>Betaproteobacteria</taxon>
        <taxon>Burkholderiales</taxon>
        <taxon>Burkholderiaceae</taxon>
        <taxon>Mycoavidus</taxon>
    </lineage>
</organism>
<dbReference type="EMBL" id="AP018150">
    <property type="protein sequence ID" value="BBE08262.1"/>
    <property type="molecule type" value="Genomic_DNA"/>
</dbReference>
<protein>
    <submittedName>
        <fullName evidence="1">Uncharacterized protein</fullName>
    </submittedName>
</protein>
<keyword evidence="2" id="KW-1185">Reference proteome</keyword>
<proteinExistence type="predicted"/>
<name>A0A2Z6ES88_9BURK</name>
<evidence type="ECO:0000313" key="2">
    <source>
        <dbReference type="Proteomes" id="UP000282597"/>
    </source>
</evidence>